<keyword evidence="1" id="KW-1133">Transmembrane helix</keyword>
<organism evidence="2 3">
    <name type="scientific">Peloplasma aerotolerans</name>
    <dbReference type="NCBI Taxonomy" id="3044389"/>
    <lineage>
        <taxon>Bacteria</taxon>
        <taxon>Bacillati</taxon>
        <taxon>Mycoplasmatota</taxon>
        <taxon>Mollicutes</taxon>
        <taxon>Acholeplasmatales</taxon>
        <taxon>Acholeplasmataceae</taxon>
        <taxon>Peloplasma</taxon>
    </lineage>
</organism>
<comment type="caution">
    <text evidence="2">The sequence shown here is derived from an EMBL/GenBank/DDBJ whole genome shotgun (WGS) entry which is preliminary data.</text>
</comment>
<feature type="transmembrane region" description="Helical" evidence="1">
    <location>
        <begin position="70"/>
        <end position="91"/>
    </location>
</feature>
<sequence length="96" mass="11275">MFELIVALSIYAFWFSLIIGSLTLFLIRLYIVIIKKLDFKKASMILWIPCSIGFYLNIKEESQLTKIYKSLVIIFFVSTFIASLFILYIHLELNII</sequence>
<proteinExistence type="predicted"/>
<evidence type="ECO:0000256" key="1">
    <source>
        <dbReference type="SAM" id="Phobius"/>
    </source>
</evidence>
<dbReference type="Proteomes" id="UP001431532">
    <property type="component" value="Unassembled WGS sequence"/>
</dbReference>
<keyword evidence="1" id="KW-0472">Membrane</keyword>
<evidence type="ECO:0000313" key="3">
    <source>
        <dbReference type="Proteomes" id="UP001431532"/>
    </source>
</evidence>
<evidence type="ECO:0000313" key="2">
    <source>
        <dbReference type="EMBL" id="MDI6453177.1"/>
    </source>
</evidence>
<dbReference type="AlphaFoldDB" id="A0AAW6U9S6"/>
<name>A0AAW6U9S6_9MOLU</name>
<dbReference type="RefSeq" id="WP_282839607.1">
    <property type="nucleotide sequence ID" value="NZ_JASCXW010000019.1"/>
</dbReference>
<protein>
    <submittedName>
        <fullName evidence="2">Uncharacterized protein</fullName>
    </submittedName>
</protein>
<keyword evidence="3" id="KW-1185">Reference proteome</keyword>
<dbReference type="EMBL" id="JASCXW010000019">
    <property type="protein sequence ID" value="MDI6453177.1"/>
    <property type="molecule type" value="Genomic_DNA"/>
</dbReference>
<gene>
    <name evidence="2" type="ORF">QJ521_06355</name>
</gene>
<reference evidence="2" key="1">
    <citation type="submission" date="2023-05" db="EMBL/GenBank/DDBJ databases">
        <title>Mariniplasma microaerophilum sp. nov., a novel anaerobic mollicute isolated from terrestrial mud volcano, Taman Peninsula, Russia.</title>
        <authorList>
            <person name="Khomyakova M.A."/>
            <person name="Merkel A.Y."/>
            <person name="Slobodkin A.I."/>
        </authorList>
    </citation>
    <scope>NUCLEOTIDE SEQUENCE</scope>
    <source>
        <strain evidence="2">M4Ah</strain>
    </source>
</reference>
<accession>A0AAW6U9S6</accession>
<keyword evidence="1" id="KW-0812">Transmembrane</keyword>
<feature type="transmembrane region" description="Helical" evidence="1">
    <location>
        <begin position="6"/>
        <end position="30"/>
    </location>
</feature>